<dbReference type="PROSITE" id="PS51384">
    <property type="entry name" value="FAD_FR"/>
    <property type="match status" value="1"/>
</dbReference>
<feature type="binding site" evidence="7">
    <location>
        <position position="147"/>
    </location>
    <ligand>
        <name>FAD</name>
        <dbReference type="ChEBI" id="CHEBI:57692"/>
    </ligand>
</feature>
<dbReference type="InterPro" id="IPR001433">
    <property type="entry name" value="OxRdtase_FAD/NAD-bd"/>
</dbReference>
<comment type="similarity">
    <text evidence="2 8">Belongs to the flavoprotein pyridine nucleotide cytochrome reductase family.</text>
</comment>
<dbReference type="PRINTS" id="PR00371">
    <property type="entry name" value="FPNCR"/>
</dbReference>
<evidence type="ECO:0000256" key="3">
    <source>
        <dbReference type="ARBA" id="ARBA00022630"/>
    </source>
</evidence>
<keyword evidence="4 7" id="KW-0274">FAD</keyword>
<dbReference type="GO" id="GO:0090524">
    <property type="term" value="F:cytochrome-b5 reductase activity, acting on NADH"/>
    <property type="evidence" value="ECO:0007669"/>
    <property type="project" value="UniProtKB-EC"/>
</dbReference>
<dbReference type="EMBL" id="MU826364">
    <property type="protein sequence ID" value="KAJ7378618.1"/>
    <property type="molecule type" value="Genomic_DNA"/>
</dbReference>
<feature type="domain" description="FAD-binding FR-type" evidence="9">
    <location>
        <begin position="77"/>
        <end position="179"/>
    </location>
</feature>
<dbReference type="PANTHER" id="PTHR19370:SF184">
    <property type="entry name" value="NADH-CYTOCHROME B5 REDUCTASE-LIKE"/>
    <property type="match status" value="1"/>
</dbReference>
<dbReference type="InterPro" id="IPR017927">
    <property type="entry name" value="FAD-bd_FR_type"/>
</dbReference>
<evidence type="ECO:0000256" key="1">
    <source>
        <dbReference type="ARBA" id="ARBA00001974"/>
    </source>
</evidence>
<feature type="binding site" evidence="7">
    <location>
        <position position="154"/>
    </location>
    <ligand>
        <name>FAD</name>
        <dbReference type="ChEBI" id="CHEBI:57692"/>
    </ligand>
</feature>
<feature type="binding site" evidence="7">
    <location>
        <position position="130"/>
    </location>
    <ligand>
        <name>FAD</name>
        <dbReference type="ChEBI" id="CHEBI:57692"/>
    </ligand>
</feature>
<evidence type="ECO:0000313" key="10">
    <source>
        <dbReference type="EMBL" id="KAJ7378618.1"/>
    </source>
</evidence>
<dbReference type="EC" id="1.6.2.2" evidence="8"/>
<accession>A0A9W9ZBB9</accession>
<protein>
    <recommendedName>
        <fullName evidence="8">NADH-cytochrome b5 reductase</fullName>
        <ecNumber evidence="8">1.6.2.2</ecNumber>
    </recommendedName>
</protein>
<dbReference type="PRINTS" id="PR00406">
    <property type="entry name" value="CYTB5RDTASE"/>
</dbReference>
<dbReference type="AlphaFoldDB" id="A0A9W9ZBB9"/>
<dbReference type="InterPro" id="IPR039261">
    <property type="entry name" value="FNR_nucleotide-bd"/>
</dbReference>
<keyword evidence="5 8" id="KW-0560">Oxidoreductase</keyword>
<dbReference type="Pfam" id="PF00175">
    <property type="entry name" value="NAD_binding_1"/>
    <property type="match status" value="1"/>
</dbReference>
<dbReference type="OrthoDB" id="432685at2759"/>
<dbReference type="Gene3D" id="3.40.50.80">
    <property type="entry name" value="Nucleotide-binding domain of ferredoxin-NADP reductase (FNR) module"/>
    <property type="match status" value="1"/>
</dbReference>
<comment type="cofactor">
    <cofactor evidence="1 7 8">
        <name>FAD</name>
        <dbReference type="ChEBI" id="CHEBI:57692"/>
    </cofactor>
</comment>
<evidence type="ECO:0000256" key="8">
    <source>
        <dbReference type="RuleBase" id="RU361226"/>
    </source>
</evidence>
<reference evidence="10" key="1">
    <citation type="submission" date="2023-01" db="EMBL/GenBank/DDBJ databases">
        <title>Genome assembly of the deep-sea coral Lophelia pertusa.</title>
        <authorList>
            <person name="Herrera S."/>
            <person name="Cordes E."/>
        </authorList>
    </citation>
    <scope>NUCLEOTIDE SEQUENCE</scope>
    <source>
        <strain evidence="10">USNM1676648</strain>
        <tissue evidence="10">Polyp</tissue>
    </source>
</reference>
<evidence type="ECO:0000256" key="4">
    <source>
        <dbReference type="ARBA" id="ARBA00022827"/>
    </source>
</evidence>
<evidence type="ECO:0000259" key="9">
    <source>
        <dbReference type="PROSITE" id="PS51384"/>
    </source>
</evidence>
<dbReference type="InterPro" id="IPR019180">
    <property type="entry name" value="Oxidoreductase-like_N"/>
</dbReference>
<comment type="caution">
    <text evidence="10">The sequence shown here is derived from an EMBL/GenBank/DDBJ whole genome shotgun (WGS) entry which is preliminary data.</text>
</comment>
<dbReference type="SUPFAM" id="SSF52343">
    <property type="entry name" value="Ferredoxin reductase-like, C-terminal NADP-linked domain"/>
    <property type="match status" value="1"/>
</dbReference>
<dbReference type="InterPro" id="IPR008333">
    <property type="entry name" value="Cbr1-like_FAD-bd_dom"/>
</dbReference>
<dbReference type="InterPro" id="IPR001834">
    <property type="entry name" value="CBR-like"/>
</dbReference>
<dbReference type="Pfam" id="PF09791">
    <property type="entry name" value="Oxidored-like"/>
    <property type="match status" value="1"/>
</dbReference>
<name>A0A9W9ZBB9_9CNID</name>
<keyword evidence="11" id="KW-1185">Reference proteome</keyword>
<sequence length="317" mass="36274">MSTMEEISSKDVSFDLPELPEKPLDSDCCGTGCIPCVFDIYDEEMLRWRTECDRIRRGIPIDKDLQTGDFVQVVTSSEFRSFSLDSITGVTADSCLYRFNIPGNRKLGIKIGQHLIMRGKFDGKTITRQYTPVSDSDCRGFFDVLIKVYPNGQMSRCVRTWQVGDMVEWRGPFGNFCYTPNQYRHIGMLAAGTGIAPILQVIQGILANEQDETFIHLVYSSKTYDDILMKDTLDEMKAYWNFSVLYVVSKEDEADQSKVKYSDHVSYGRISQELVSREMPEPSRDVHVLICGTKSFDKDMINYLKAVGYTSDMYFKF</sequence>
<keyword evidence="6 8" id="KW-0520">NAD</keyword>
<dbReference type="Proteomes" id="UP001163046">
    <property type="component" value="Unassembled WGS sequence"/>
</dbReference>
<dbReference type="SUPFAM" id="SSF63380">
    <property type="entry name" value="Riboflavin synthase domain-like"/>
    <property type="match status" value="1"/>
</dbReference>
<gene>
    <name evidence="10" type="primary">CYB5RL_1</name>
    <name evidence="10" type="ORF">OS493_021918</name>
</gene>
<feature type="binding site" evidence="7">
    <location>
        <position position="145"/>
    </location>
    <ligand>
        <name>FAD</name>
        <dbReference type="ChEBI" id="CHEBI:57692"/>
    </ligand>
</feature>
<organism evidence="10 11">
    <name type="scientific">Desmophyllum pertusum</name>
    <dbReference type="NCBI Taxonomy" id="174260"/>
    <lineage>
        <taxon>Eukaryota</taxon>
        <taxon>Metazoa</taxon>
        <taxon>Cnidaria</taxon>
        <taxon>Anthozoa</taxon>
        <taxon>Hexacorallia</taxon>
        <taxon>Scleractinia</taxon>
        <taxon>Caryophylliina</taxon>
        <taxon>Caryophylliidae</taxon>
        <taxon>Desmophyllum</taxon>
    </lineage>
</organism>
<evidence type="ECO:0000313" key="11">
    <source>
        <dbReference type="Proteomes" id="UP001163046"/>
    </source>
</evidence>
<evidence type="ECO:0000256" key="7">
    <source>
        <dbReference type="PIRSR" id="PIRSR601834-1"/>
    </source>
</evidence>
<dbReference type="CDD" id="cd06183">
    <property type="entry name" value="cyt_b5_reduct_like"/>
    <property type="match status" value="1"/>
</dbReference>
<proteinExistence type="inferred from homology"/>
<evidence type="ECO:0000256" key="5">
    <source>
        <dbReference type="ARBA" id="ARBA00023002"/>
    </source>
</evidence>
<feature type="binding site" evidence="7">
    <location>
        <position position="155"/>
    </location>
    <ligand>
        <name>FAD</name>
        <dbReference type="ChEBI" id="CHEBI:57692"/>
    </ligand>
</feature>
<comment type="catalytic activity">
    <reaction evidence="8">
        <text>2 Fe(III)-[cytochrome b5] + NADH = 2 Fe(II)-[cytochrome b5] + NAD(+) + H(+)</text>
        <dbReference type="Rhea" id="RHEA:46680"/>
        <dbReference type="Rhea" id="RHEA-COMP:10438"/>
        <dbReference type="Rhea" id="RHEA-COMP:10439"/>
        <dbReference type="ChEBI" id="CHEBI:15378"/>
        <dbReference type="ChEBI" id="CHEBI:29033"/>
        <dbReference type="ChEBI" id="CHEBI:29034"/>
        <dbReference type="ChEBI" id="CHEBI:57540"/>
        <dbReference type="ChEBI" id="CHEBI:57945"/>
        <dbReference type="EC" id="1.6.2.2"/>
    </reaction>
</comment>
<keyword evidence="3 7" id="KW-0285">Flavoprotein</keyword>
<feature type="binding site" evidence="7">
    <location>
        <position position="128"/>
    </location>
    <ligand>
        <name>FAD</name>
        <dbReference type="ChEBI" id="CHEBI:57692"/>
    </ligand>
</feature>
<dbReference type="Pfam" id="PF00970">
    <property type="entry name" value="FAD_binding_6"/>
    <property type="match status" value="1"/>
</dbReference>
<evidence type="ECO:0000256" key="2">
    <source>
        <dbReference type="ARBA" id="ARBA00006105"/>
    </source>
</evidence>
<dbReference type="PANTHER" id="PTHR19370">
    <property type="entry name" value="NADH-CYTOCHROME B5 REDUCTASE"/>
    <property type="match status" value="1"/>
</dbReference>
<dbReference type="Gene3D" id="2.40.30.10">
    <property type="entry name" value="Translation factors"/>
    <property type="match status" value="1"/>
</dbReference>
<dbReference type="InterPro" id="IPR001709">
    <property type="entry name" value="Flavoprot_Pyr_Nucl_cyt_Rdtase"/>
</dbReference>
<dbReference type="InterPro" id="IPR017938">
    <property type="entry name" value="Riboflavin_synthase-like_b-brl"/>
</dbReference>
<evidence type="ECO:0000256" key="6">
    <source>
        <dbReference type="ARBA" id="ARBA00023027"/>
    </source>
</evidence>